<dbReference type="InterPro" id="IPR011009">
    <property type="entry name" value="Kinase-like_dom_sf"/>
</dbReference>
<dbReference type="GO" id="GO:0004674">
    <property type="term" value="F:protein serine/threonine kinase activity"/>
    <property type="evidence" value="ECO:0007669"/>
    <property type="project" value="UniProtKB-KW"/>
</dbReference>
<comment type="catalytic activity">
    <reaction evidence="18">
        <text>L-threonyl-[protein] + ATP = O-phospho-L-threonyl-[protein] + ADP + H(+)</text>
        <dbReference type="Rhea" id="RHEA:46608"/>
        <dbReference type="Rhea" id="RHEA-COMP:11060"/>
        <dbReference type="Rhea" id="RHEA-COMP:11605"/>
        <dbReference type="ChEBI" id="CHEBI:15378"/>
        <dbReference type="ChEBI" id="CHEBI:30013"/>
        <dbReference type="ChEBI" id="CHEBI:30616"/>
        <dbReference type="ChEBI" id="CHEBI:61977"/>
        <dbReference type="ChEBI" id="CHEBI:456216"/>
        <dbReference type="EC" id="2.7.11.1"/>
    </reaction>
    <physiologicalReaction direction="left-to-right" evidence="18">
        <dbReference type="Rhea" id="RHEA:46609"/>
    </physiologicalReaction>
</comment>
<protein>
    <recommendedName>
        <fullName evidence="4">non-specific serine/threonine protein kinase</fullName>
        <ecNumber evidence="4">2.7.11.1</ecNumber>
    </recommendedName>
</protein>
<dbReference type="InterPro" id="IPR013320">
    <property type="entry name" value="ConA-like_dom_sf"/>
</dbReference>
<feature type="binding site" evidence="20">
    <location>
        <position position="67"/>
    </location>
    <ligand>
        <name>ATP</name>
        <dbReference type="ChEBI" id="CHEBI:30616"/>
    </ligand>
</feature>
<dbReference type="InParanoid" id="A0A6J0PHR8"/>
<dbReference type="FunFam" id="1.10.510.10:FF:000108">
    <property type="entry name" value="L-type lectin-domain containing receptor kinase S.4"/>
    <property type="match status" value="1"/>
</dbReference>
<dbReference type="InterPro" id="IPR008271">
    <property type="entry name" value="Ser/Thr_kinase_AS"/>
</dbReference>
<evidence type="ECO:0000256" key="14">
    <source>
        <dbReference type="ARBA" id="ARBA00022989"/>
    </source>
</evidence>
<dbReference type="Proteomes" id="UP000504607">
    <property type="component" value="Chromosome 4"/>
</dbReference>
<dbReference type="InterPro" id="IPR013103">
    <property type="entry name" value="RVT_2"/>
</dbReference>
<dbReference type="SUPFAM" id="SSF56112">
    <property type="entry name" value="Protein kinase-like (PK-like)"/>
    <property type="match status" value="2"/>
</dbReference>
<dbReference type="FunFam" id="3.30.200.20:FF:000112">
    <property type="entry name" value="Lectin-domain containing receptor kinase A4.3"/>
    <property type="match status" value="2"/>
</dbReference>
<dbReference type="Gene3D" id="3.30.70.270">
    <property type="match status" value="1"/>
</dbReference>
<evidence type="ECO:0000256" key="8">
    <source>
        <dbReference type="ARBA" id="ARBA00022692"/>
    </source>
</evidence>
<dbReference type="Gene3D" id="3.30.200.20">
    <property type="entry name" value="Phosphorylase Kinase, domain 1"/>
    <property type="match status" value="2"/>
</dbReference>
<keyword evidence="5" id="KW-1003">Cell membrane</keyword>
<keyword evidence="17" id="KW-0325">Glycoprotein</keyword>
<evidence type="ECO:0000256" key="1">
    <source>
        <dbReference type="ARBA" id="ARBA00004251"/>
    </source>
</evidence>
<keyword evidence="14 22" id="KW-1133">Transmembrane helix</keyword>
<evidence type="ECO:0000313" key="24">
    <source>
        <dbReference type="Proteomes" id="UP000504607"/>
    </source>
</evidence>
<keyword evidence="12" id="KW-0418">Kinase</keyword>
<dbReference type="InterPro" id="IPR000719">
    <property type="entry name" value="Prot_kinase_dom"/>
</dbReference>
<dbReference type="InterPro" id="IPR050528">
    <property type="entry name" value="L-type_Lectin-RKs"/>
</dbReference>
<dbReference type="GO" id="GO:0005524">
    <property type="term" value="F:ATP binding"/>
    <property type="evidence" value="ECO:0007669"/>
    <property type="project" value="UniProtKB-UniRule"/>
</dbReference>
<feature type="binding site" evidence="20">
    <location>
        <position position="1023"/>
    </location>
    <ligand>
        <name>ATP</name>
        <dbReference type="ChEBI" id="CHEBI:30616"/>
    </ligand>
</feature>
<evidence type="ECO:0000256" key="19">
    <source>
        <dbReference type="ARBA" id="ARBA00048977"/>
    </source>
</evidence>
<dbReference type="GO" id="GO:0030246">
    <property type="term" value="F:carbohydrate binding"/>
    <property type="evidence" value="ECO:0007669"/>
    <property type="project" value="UniProtKB-KW"/>
</dbReference>
<dbReference type="CDD" id="cd06899">
    <property type="entry name" value="lectin_legume_LecRK_Arcelin_ConA"/>
    <property type="match status" value="1"/>
</dbReference>
<evidence type="ECO:0000256" key="6">
    <source>
        <dbReference type="ARBA" id="ARBA00022527"/>
    </source>
</evidence>
<keyword evidence="8 22" id="KW-0812">Transmembrane</keyword>
<dbReference type="InterPro" id="IPR043128">
    <property type="entry name" value="Rev_trsase/Diguanyl_cyclase"/>
</dbReference>
<evidence type="ECO:0000256" key="18">
    <source>
        <dbReference type="ARBA" id="ARBA00048659"/>
    </source>
</evidence>
<evidence type="ECO:0000256" key="20">
    <source>
        <dbReference type="PROSITE-ProRule" id="PRU10141"/>
    </source>
</evidence>
<dbReference type="InterPro" id="IPR019825">
    <property type="entry name" value="Lectin_legB_Mn/Ca_BS"/>
</dbReference>
<keyword evidence="9" id="KW-0732">Signal</keyword>
<evidence type="ECO:0000256" key="4">
    <source>
        <dbReference type="ARBA" id="ARBA00012513"/>
    </source>
</evidence>
<dbReference type="RefSeq" id="XP_019705563.2">
    <property type="nucleotide sequence ID" value="XM_019850004.2"/>
</dbReference>
<dbReference type="InterPro" id="IPR017441">
    <property type="entry name" value="Protein_kinase_ATP_BS"/>
</dbReference>
<evidence type="ECO:0000256" key="13">
    <source>
        <dbReference type="ARBA" id="ARBA00022840"/>
    </source>
</evidence>
<dbReference type="SUPFAM" id="SSF56672">
    <property type="entry name" value="DNA/RNA polymerases"/>
    <property type="match status" value="1"/>
</dbReference>
<evidence type="ECO:0000313" key="25">
    <source>
        <dbReference type="RefSeq" id="XP_019705563.2"/>
    </source>
</evidence>
<dbReference type="Pfam" id="PF07727">
    <property type="entry name" value="RVT_2"/>
    <property type="match status" value="1"/>
</dbReference>
<feature type="non-terminal residue" evidence="25">
    <location>
        <position position="1"/>
    </location>
</feature>
<feature type="domain" description="Protein kinase" evidence="23">
    <location>
        <begin position="994"/>
        <end position="1270"/>
    </location>
</feature>
<evidence type="ECO:0000256" key="3">
    <source>
        <dbReference type="ARBA" id="ARBA00010217"/>
    </source>
</evidence>
<sequence>IFFVKRRIKFREVFEEWELEYGPQRFCYKDLFLATKGFRDQHLLGAGGFGRVYKGVLPDTNIPVAVKQVSHESRQGMREFIAEIVSIGRLRHRNLVQLLGYCRRKRELLLVYEFMPNASLDKYLFNQPKLMLTWEQRFQIIKGVASALYYLHEGWEKVVVHRDIKASNILLDDQMNGRLGDFDLARLYDHGTDPQTTHVVGTLGYLAPELTKTGKATTSTDVFAFGGFLLEVASGRRPIEIRASEEDVVLVDKVLECWKAGTILEATDPNLGNEYIVEEMEMVLKLGLLCSQPNSSSRPPMPLVMRILERDAPLPEMSEDGWNAEISAMGNEGFNDIRMSNSSLWVFIVKQTPKRTVDHYKVQLVVKDYTQTYRIDYDKTFAPVAKINSMRILISRATNLSWSLSQLDVKNAFLHGDLQEKVYMKIPPGFSSAATAGKVCQLHRSFYGLKQSPQTWFDQFRHTVLEMGYQQSNADYTIFFQHNSGNVAVLIVYVDDIILTSDDLPEIDRLKIHLAQSFEVKNLDPLRYFLGIEVARSSHGIFFSQRNIVSQYMHDLRERHQKAAYQIVRYLKRCPEYSLLFSHHGHLKIEGYTDADWAEALDNRKSTSGYYTFLDGNLVTCLKRSMVAHHNLWQITTELLRKKKRSSILPQMELKLSVILVLCLLTGSTATKYDEFTCNGFKRSDLYLDGVSEITPSGLLKLTNATRYQPGHAFHKIPLHLKNNSDGNVFSFSTCFVFAILPEHPDVSGPGLALVLSPTRGLPGALPNQYLGLFNTTNNGNPSNHVLAVELDTVSNVEFEDIDSNHVGIDVNGLRSINAAPAAYFLGETGEFKNLSLISGEPMQVWIDYSNPEKKLNVSISPINVPKPSHPLLSSFINLSSIILDTMYIGFSSSGTNLASHYVLGWSFKINGQAAALNLSSLPSLPFKKHRRKLTSLIIWPALGVVVFITMTACSIAYIIRRKARYAEVLEEWELEHRTHRFSYKELFKATKGFREENLLGVGGFGRVYKGKLPSSKTEIAVKRMSHDSKQGMREFVGEIVSNSQLRHRNLVQLLGYSRRKGELLLVYEFMPNGSLDKFLYDADRPTTLSWSQRLKIIRGVASGLLYLHEEWEQIVIHRDIKASNVLLDSEMNGKLGDFGLSRLFDHGSDPQITHVVGTFGYIAPELTKTGRATTSTDVFAFGVFILEVVCGRRPIMLQESPDLHLGDWVWRSWRNGVILEVTDARLGGDYNLGEVELILKIGLLCSHPVVAARPTMRQVMRFLDGDLSLPEIPKDGRGISDSPPEHAEELDGS</sequence>
<keyword evidence="7" id="KW-0808">Transferase</keyword>
<evidence type="ECO:0000256" key="16">
    <source>
        <dbReference type="ARBA" id="ARBA00023170"/>
    </source>
</evidence>
<keyword evidence="13 20" id="KW-0067">ATP-binding</keyword>
<evidence type="ECO:0000256" key="5">
    <source>
        <dbReference type="ARBA" id="ARBA00022475"/>
    </source>
</evidence>
<keyword evidence="24" id="KW-1185">Reference proteome</keyword>
<dbReference type="Pfam" id="PF00139">
    <property type="entry name" value="Lectin_legB"/>
    <property type="match status" value="1"/>
</dbReference>
<dbReference type="CDD" id="cd14066">
    <property type="entry name" value="STKc_IRAK"/>
    <property type="match status" value="1"/>
</dbReference>
<evidence type="ECO:0000256" key="22">
    <source>
        <dbReference type="SAM" id="Phobius"/>
    </source>
</evidence>
<evidence type="ECO:0000256" key="2">
    <source>
        <dbReference type="ARBA" id="ARBA00008536"/>
    </source>
</evidence>
<evidence type="ECO:0000256" key="11">
    <source>
        <dbReference type="ARBA" id="ARBA00022741"/>
    </source>
</evidence>
<dbReference type="Pfam" id="PF00069">
    <property type="entry name" value="Pkinase"/>
    <property type="match status" value="2"/>
</dbReference>
<dbReference type="InterPro" id="IPR001220">
    <property type="entry name" value="Legume_lectin_dom"/>
</dbReference>
<dbReference type="PROSITE" id="PS00107">
    <property type="entry name" value="PROTEIN_KINASE_ATP"/>
    <property type="match status" value="2"/>
</dbReference>
<feature type="region of interest" description="Disordered" evidence="21">
    <location>
        <begin position="1274"/>
        <end position="1294"/>
    </location>
</feature>
<dbReference type="SMART" id="SM00220">
    <property type="entry name" value="S_TKc"/>
    <property type="match status" value="2"/>
</dbReference>
<comment type="similarity">
    <text evidence="3">In the C-terminal section; belongs to the protein kinase superfamily. Ser/Thr protein kinase family.</text>
</comment>
<keyword evidence="10" id="KW-0430">Lectin</keyword>
<dbReference type="SUPFAM" id="SSF49899">
    <property type="entry name" value="Concanavalin A-like lectins/glucanases"/>
    <property type="match status" value="1"/>
</dbReference>
<dbReference type="PANTHER" id="PTHR27007">
    <property type="match status" value="1"/>
</dbReference>
<proteinExistence type="inferred from homology"/>
<reference evidence="25" key="1">
    <citation type="submission" date="2025-08" db="UniProtKB">
        <authorList>
            <consortium name="RefSeq"/>
        </authorList>
    </citation>
    <scope>IDENTIFICATION</scope>
</reference>
<name>A0A6J0PHR8_ELAGV</name>
<evidence type="ECO:0000256" key="17">
    <source>
        <dbReference type="ARBA" id="ARBA00023180"/>
    </source>
</evidence>
<gene>
    <name evidence="25" type="primary">LOC105042710</name>
</gene>
<dbReference type="FunFam" id="2.60.120.200:FF:000051">
    <property type="entry name" value="L-type lectin-domain containing receptor kinase V.9"/>
    <property type="match status" value="1"/>
</dbReference>
<keyword evidence="15 22" id="KW-0472">Membrane</keyword>
<dbReference type="OrthoDB" id="782726at2759"/>
<evidence type="ECO:0000256" key="7">
    <source>
        <dbReference type="ARBA" id="ARBA00022679"/>
    </source>
</evidence>
<comment type="catalytic activity">
    <reaction evidence="19">
        <text>L-seryl-[protein] + ATP = O-phospho-L-seryl-[protein] + ADP + H(+)</text>
        <dbReference type="Rhea" id="RHEA:17989"/>
        <dbReference type="Rhea" id="RHEA-COMP:9863"/>
        <dbReference type="Rhea" id="RHEA-COMP:11604"/>
        <dbReference type="ChEBI" id="CHEBI:15378"/>
        <dbReference type="ChEBI" id="CHEBI:29999"/>
        <dbReference type="ChEBI" id="CHEBI:30616"/>
        <dbReference type="ChEBI" id="CHEBI:83421"/>
        <dbReference type="ChEBI" id="CHEBI:456216"/>
        <dbReference type="EC" id="2.7.11.1"/>
    </reaction>
    <physiologicalReaction direction="left-to-right" evidence="19">
        <dbReference type="Rhea" id="RHEA:17990"/>
    </physiologicalReaction>
</comment>
<dbReference type="GO" id="GO:1901001">
    <property type="term" value="P:negative regulation of response to salt stress"/>
    <property type="evidence" value="ECO:0007669"/>
    <property type="project" value="UniProtKB-ARBA"/>
</dbReference>
<dbReference type="PROSITE" id="PS00108">
    <property type="entry name" value="PROTEIN_KINASE_ST"/>
    <property type="match status" value="2"/>
</dbReference>
<feature type="domain" description="Protein kinase" evidence="23">
    <location>
        <begin position="38"/>
        <end position="314"/>
    </location>
</feature>
<keyword evidence="11 20" id="KW-0547">Nucleotide-binding</keyword>
<comment type="subcellular location">
    <subcellularLocation>
        <location evidence="1">Cell membrane</location>
        <topology evidence="1">Single-pass type I membrane protein</topology>
    </subcellularLocation>
</comment>
<feature type="transmembrane region" description="Helical" evidence="22">
    <location>
        <begin position="937"/>
        <end position="960"/>
    </location>
</feature>
<evidence type="ECO:0000256" key="21">
    <source>
        <dbReference type="SAM" id="MobiDB-lite"/>
    </source>
</evidence>
<evidence type="ECO:0000256" key="12">
    <source>
        <dbReference type="ARBA" id="ARBA00022777"/>
    </source>
</evidence>
<dbReference type="FunFam" id="1.10.510.10:FF:000517">
    <property type="entry name" value="Putative receptor kinase Lecrk"/>
    <property type="match status" value="1"/>
</dbReference>
<dbReference type="Gene3D" id="2.60.120.200">
    <property type="match status" value="1"/>
</dbReference>
<evidence type="ECO:0000256" key="9">
    <source>
        <dbReference type="ARBA" id="ARBA00022729"/>
    </source>
</evidence>
<dbReference type="Gene3D" id="1.10.510.10">
    <property type="entry name" value="Transferase(Phosphotransferase) domain 1"/>
    <property type="match status" value="2"/>
</dbReference>
<dbReference type="PROSITE" id="PS50011">
    <property type="entry name" value="PROTEIN_KINASE_DOM"/>
    <property type="match status" value="2"/>
</dbReference>
<organism evidence="24 25">
    <name type="scientific">Elaeis guineensis var. tenera</name>
    <name type="common">Oil palm</name>
    <dbReference type="NCBI Taxonomy" id="51953"/>
    <lineage>
        <taxon>Eukaryota</taxon>
        <taxon>Viridiplantae</taxon>
        <taxon>Streptophyta</taxon>
        <taxon>Embryophyta</taxon>
        <taxon>Tracheophyta</taxon>
        <taxon>Spermatophyta</taxon>
        <taxon>Magnoliopsida</taxon>
        <taxon>Liliopsida</taxon>
        <taxon>Arecaceae</taxon>
        <taxon>Arecoideae</taxon>
        <taxon>Cocoseae</taxon>
        <taxon>Elaeidinae</taxon>
        <taxon>Elaeis</taxon>
    </lineage>
</organism>
<evidence type="ECO:0000259" key="23">
    <source>
        <dbReference type="PROSITE" id="PS50011"/>
    </source>
</evidence>
<keyword evidence="16" id="KW-0675">Receptor</keyword>
<accession>A0A6J0PHR8</accession>
<keyword evidence="6" id="KW-0723">Serine/threonine-protein kinase</keyword>
<evidence type="ECO:0000256" key="10">
    <source>
        <dbReference type="ARBA" id="ARBA00022734"/>
    </source>
</evidence>
<dbReference type="Gene3D" id="3.10.10.10">
    <property type="entry name" value="HIV Type 1 Reverse Transcriptase, subunit A, domain 1"/>
    <property type="match status" value="1"/>
</dbReference>
<dbReference type="GO" id="GO:0005886">
    <property type="term" value="C:plasma membrane"/>
    <property type="evidence" value="ECO:0007669"/>
    <property type="project" value="UniProtKB-SubCell"/>
</dbReference>
<comment type="similarity">
    <text evidence="2">In the N-terminal section; belongs to the leguminous lectin family.</text>
</comment>
<dbReference type="EC" id="2.7.11.1" evidence="4"/>
<evidence type="ECO:0000256" key="15">
    <source>
        <dbReference type="ARBA" id="ARBA00023136"/>
    </source>
</evidence>
<dbReference type="PROSITE" id="PS00307">
    <property type="entry name" value="LECTIN_LEGUME_BETA"/>
    <property type="match status" value="1"/>
</dbReference>
<dbReference type="InterPro" id="IPR043502">
    <property type="entry name" value="DNA/RNA_pol_sf"/>
</dbReference>